<keyword evidence="3" id="KW-1185">Reference proteome</keyword>
<evidence type="ECO:0000256" key="1">
    <source>
        <dbReference type="SAM" id="Phobius"/>
    </source>
</evidence>
<evidence type="ECO:0000313" key="2">
    <source>
        <dbReference type="EMBL" id="CAI5784652.1"/>
    </source>
</evidence>
<dbReference type="AlphaFoldDB" id="A0AA35KUR8"/>
<organism evidence="2 3">
    <name type="scientific">Podarcis lilfordi</name>
    <name type="common">Lilford's wall lizard</name>
    <dbReference type="NCBI Taxonomy" id="74358"/>
    <lineage>
        <taxon>Eukaryota</taxon>
        <taxon>Metazoa</taxon>
        <taxon>Chordata</taxon>
        <taxon>Craniata</taxon>
        <taxon>Vertebrata</taxon>
        <taxon>Euteleostomi</taxon>
        <taxon>Lepidosauria</taxon>
        <taxon>Squamata</taxon>
        <taxon>Bifurcata</taxon>
        <taxon>Unidentata</taxon>
        <taxon>Episquamata</taxon>
        <taxon>Laterata</taxon>
        <taxon>Lacertibaenia</taxon>
        <taxon>Lacertidae</taxon>
        <taxon>Podarcis</taxon>
    </lineage>
</organism>
<evidence type="ECO:0000313" key="3">
    <source>
        <dbReference type="Proteomes" id="UP001178461"/>
    </source>
</evidence>
<dbReference type="Proteomes" id="UP001178461">
    <property type="component" value="Chromosome 9"/>
</dbReference>
<proteinExistence type="predicted"/>
<accession>A0AA35KUR8</accession>
<protein>
    <submittedName>
        <fullName evidence="2">Uncharacterized protein</fullName>
    </submittedName>
</protein>
<keyword evidence="1" id="KW-0812">Transmembrane</keyword>
<sequence length="178" mass="19934">MWFMLNLFKRHIKWYSQSKNLLLSINTVGCNECFFFERKGAGTHQPAQGGASMWQREQVSCLKFPCPPTHLLGHCYPGEEASPVGCHHYHLPAWVWETPFLPAGLLRSDSSPAPALTLSLWGQLAKPLGGQSVAPGFNFDPLHTCMHCCSPVNCPIIIIIIIIIIIYYLYPTHLTGFP</sequence>
<feature type="transmembrane region" description="Helical" evidence="1">
    <location>
        <begin position="152"/>
        <end position="170"/>
    </location>
</feature>
<dbReference type="EMBL" id="OX395134">
    <property type="protein sequence ID" value="CAI5784652.1"/>
    <property type="molecule type" value="Genomic_DNA"/>
</dbReference>
<reference evidence="2" key="1">
    <citation type="submission" date="2022-12" db="EMBL/GenBank/DDBJ databases">
        <authorList>
            <person name="Alioto T."/>
            <person name="Alioto T."/>
            <person name="Gomez Garrido J."/>
        </authorList>
    </citation>
    <scope>NUCLEOTIDE SEQUENCE</scope>
</reference>
<name>A0AA35KUR8_9SAUR</name>
<keyword evidence="1" id="KW-1133">Transmembrane helix</keyword>
<gene>
    <name evidence="2" type="ORF">PODLI_1B032202</name>
</gene>
<keyword evidence="1" id="KW-0472">Membrane</keyword>